<evidence type="ECO:0000313" key="2">
    <source>
        <dbReference type="Proteomes" id="UP000005868"/>
    </source>
</evidence>
<dbReference type="STRING" id="580340.Tlie_0555"/>
<name>G7V8C8_THELD</name>
<dbReference type="PANTHER" id="PTHR30372">
    <property type="entry name" value="LIPID-A-DISACCHARIDE SYNTHASE"/>
    <property type="match status" value="1"/>
</dbReference>
<dbReference type="EMBL" id="CP003096">
    <property type="protein sequence ID" value="AER66290.1"/>
    <property type="molecule type" value="Genomic_DNA"/>
</dbReference>
<dbReference type="GO" id="GO:0005543">
    <property type="term" value="F:phospholipid binding"/>
    <property type="evidence" value="ECO:0007669"/>
    <property type="project" value="TreeGrafter"/>
</dbReference>
<dbReference type="Proteomes" id="UP000005868">
    <property type="component" value="Chromosome"/>
</dbReference>
<dbReference type="GO" id="GO:0009245">
    <property type="term" value="P:lipid A biosynthetic process"/>
    <property type="evidence" value="ECO:0007669"/>
    <property type="project" value="InterPro"/>
</dbReference>
<dbReference type="KEGG" id="tli:Tlie_0555"/>
<dbReference type="InterPro" id="IPR003835">
    <property type="entry name" value="Glyco_trans_19"/>
</dbReference>
<dbReference type="SUPFAM" id="SSF53756">
    <property type="entry name" value="UDP-Glycosyltransferase/glycogen phosphorylase"/>
    <property type="match status" value="1"/>
</dbReference>
<dbReference type="PANTHER" id="PTHR30372:SF5">
    <property type="entry name" value="LIPID-A-DISACCHARIDE SYNTHASE"/>
    <property type="match status" value="1"/>
</dbReference>
<gene>
    <name evidence="1" type="ordered locus">Tlie_0555</name>
</gene>
<reference evidence="2" key="1">
    <citation type="submission" date="2011-10" db="EMBL/GenBank/DDBJ databases">
        <title>The complete genome of chromosome of Thermovirga lienii DSM 17291.</title>
        <authorList>
            <consortium name="US DOE Joint Genome Institute (JGI-PGF)"/>
            <person name="Lucas S."/>
            <person name="Copeland A."/>
            <person name="Lapidus A."/>
            <person name="Glavina del Rio T."/>
            <person name="Dalin E."/>
            <person name="Tice H."/>
            <person name="Bruce D."/>
            <person name="Goodwin L."/>
            <person name="Pitluck S."/>
            <person name="Peters L."/>
            <person name="Mikhailova N."/>
            <person name="Saunders E."/>
            <person name="Kyrpides N."/>
            <person name="Mavromatis K."/>
            <person name="Ivanova N."/>
            <person name="Last F.I."/>
            <person name="Brettin T."/>
            <person name="Detter J.C."/>
            <person name="Han C."/>
            <person name="Larimer F."/>
            <person name="Land M."/>
            <person name="Hauser L."/>
            <person name="Markowitz V."/>
            <person name="Cheng J.-F."/>
            <person name="Hugenholtz P."/>
            <person name="Woyke T."/>
            <person name="Wu D."/>
            <person name="Spring S."/>
            <person name="Schroeder M."/>
            <person name="Brambilla E.-M."/>
            <person name="Klenk H.-P."/>
            <person name="Eisen J.A."/>
        </authorList>
    </citation>
    <scope>NUCLEOTIDE SEQUENCE [LARGE SCALE GENOMIC DNA]</scope>
    <source>
        <strain evidence="2">ATCC BAA-1197 / DSM 17291 / Cas60314</strain>
    </source>
</reference>
<dbReference type="GO" id="GO:0016020">
    <property type="term" value="C:membrane"/>
    <property type="evidence" value="ECO:0007669"/>
    <property type="project" value="GOC"/>
</dbReference>
<proteinExistence type="predicted"/>
<protein>
    <submittedName>
        <fullName evidence="1">Uncharacterized protein</fullName>
    </submittedName>
</protein>
<dbReference type="GO" id="GO:0008915">
    <property type="term" value="F:lipid-A-disaccharide synthase activity"/>
    <property type="evidence" value="ECO:0007669"/>
    <property type="project" value="InterPro"/>
</dbReference>
<dbReference type="HOGENOM" id="CLU_023761_0_0_0"/>
<dbReference type="eggNOG" id="COG0763">
    <property type="taxonomic scope" value="Bacteria"/>
</dbReference>
<reference evidence="1 2" key="2">
    <citation type="journal article" date="2012" name="Stand. Genomic Sci.">
        <title>Genome sequence of the moderately thermophilic, amino-acid-degrading and sulfur-reducing bacterium Thermovirga lienii type strain (Cas60314(T)).</title>
        <authorList>
            <person name="Goker M."/>
            <person name="Saunders E."/>
            <person name="Lapidus A."/>
            <person name="Nolan M."/>
            <person name="Lucas S."/>
            <person name="Hammon N."/>
            <person name="Deshpande S."/>
            <person name="Cheng J.F."/>
            <person name="Han C."/>
            <person name="Tapia R."/>
            <person name="Goodwin L.A."/>
            <person name="Pitluck S."/>
            <person name="Liolios K."/>
            <person name="Mavromatis K."/>
            <person name="Pagani I."/>
            <person name="Ivanova N."/>
            <person name="Mikhailova N."/>
            <person name="Pati A."/>
            <person name="Chen A."/>
            <person name="Palaniappan K."/>
            <person name="Land M."/>
            <person name="Chang Y.J."/>
            <person name="Jeffries C.D."/>
            <person name="Brambilla E.M."/>
            <person name="Rohde M."/>
            <person name="Spring S."/>
            <person name="Detter J.C."/>
            <person name="Woyke T."/>
            <person name="Bristow J."/>
            <person name="Eisen J.A."/>
            <person name="Markowitz V."/>
            <person name="Hugenholtz P."/>
            <person name="Kyrpides N.C."/>
            <person name="Klenk H.P."/>
        </authorList>
    </citation>
    <scope>NUCLEOTIDE SEQUENCE [LARGE SCALE GENOMIC DNA]</scope>
    <source>
        <strain evidence="2">ATCC BAA-1197 / DSM 17291 / Cas60314</strain>
    </source>
</reference>
<dbReference type="OrthoDB" id="2007at2"/>
<keyword evidence="2" id="KW-1185">Reference proteome</keyword>
<sequence>MKEVLLLANGPGELWCWVRPMVKVLKAKGYRVKIGLLPCQFSSGEESRIASSLGADEVKGPSFFVKSALDMLRDSSDLVFQLGGDLVYGLLASRGKRPFFCYTYGPKPFMEKADVVMTAWDFPLVPGRVVVGDLVADALDMDEGASPWKKEGALRLVFFPGSRPGIRKASLRFLSEVKGTLEALLDNVEVVTALSPFAAHSEIEAWEKEGLNPSLSGTRVVLEGADLALTQPGTNTLELMHVGVPAVVAVPFYFLEHVPLGGLKGIILQTPLLGRMIKDKVLRKASERRGFLAWPNRIAKEMIMKEVVGDVTPADLAKLLAKLLLDERQRLCQRERLRALSKPYGAAENILSIIEERIG</sequence>
<accession>G7V8C8</accession>
<organism evidence="1 2">
    <name type="scientific">Thermovirga lienii (strain ATCC BAA-1197 / DSM 17291 / Cas60314)</name>
    <dbReference type="NCBI Taxonomy" id="580340"/>
    <lineage>
        <taxon>Bacteria</taxon>
        <taxon>Thermotogati</taxon>
        <taxon>Synergistota</taxon>
        <taxon>Synergistia</taxon>
        <taxon>Synergistales</taxon>
        <taxon>Thermovirgaceae</taxon>
        <taxon>Thermovirga</taxon>
    </lineage>
</organism>
<evidence type="ECO:0000313" key="1">
    <source>
        <dbReference type="EMBL" id="AER66290.1"/>
    </source>
</evidence>
<dbReference type="AlphaFoldDB" id="G7V8C8"/>